<dbReference type="GO" id="GO:0016989">
    <property type="term" value="F:sigma factor antagonist activity"/>
    <property type="evidence" value="ECO:0007669"/>
    <property type="project" value="TreeGrafter"/>
</dbReference>
<organism evidence="3 4">
    <name type="scientific">Candidatus Pseudobacter hemicellulosilyticus</name>
    <dbReference type="NCBI Taxonomy" id="3121375"/>
    <lineage>
        <taxon>Bacteria</taxon>
        <taxon>Pseudomonadati</taxon>
        <taxon>Bacteroidota</taxon>
        <taxon>Chitinophagia</taxon>
        <taxon>Chitinophagales</taxon>
        <taxon>Chitinophagaceae</taxon>
        <taxon>Pseudobacter</taxon>
    </lineage>
</organism>
<accession>A0AAJ5WPD7</accession>
<dbReference type="EMBL" id="CP119311">
    <property type="protein sequence ID" value="WEK34317.1"/>
    <property type="molecule type" value="Genomic_DNA"/>
</dbReference>
<feature type="domain" description="Protein FecR C-terminal" evidence="2">
    <location>
        <begin position="336"/>
        <end position="401"/>
    </location>
</feature>
<dbReference type="PANTHER" id="PTHR30273">
    <property type="entry name" value="PERIPLASMIC SIGNAL SENSOR AND SIGMA FACTOR ACTIVATOR FECR-RELATED"/>
    <property type="match status" value="1"/>
</dbReference>
<dbReference type="AlphaFoldDB" id="A0AAJ5WPD7"/>
<dbReference type="InterPro" id="IPR012373">
    <property type="entry name" value="Ferrdict_sens_TM"/>
</dbReference>
<dbReference type="InterPro" id="IPR006860">
    <property type="entry name" value="FecR"/>
</dbReference>
<dbReference type="InterPro" id="IPR032508">
    <property type="entry name" value="FecR_C"/>
</dbReference>
<reference evidence="3" key="1">
    <citation type="submission" date="2023-03" db="EMBL/GenBank/DDBJ databases">
        <title>Andean soil-derived lignocellulolytic bacterial consortium as a source of novel taxa and putative plastic-active enzymes.</title>
        <authorList>
            <person name="Diaz-Garcia L."/>
            <person name="Chuvochina M."/>
            <person name="Feuerriegel G."/>
            <person name="Bunk B."/>
            <person name="Sproer C."/>
            <person name="Streit W.R."/>
            <person name="Rodriguez L.M."/>
            <person name="Overmann J."/>
            <person name="Jimenez D.J."/>
        </authorList>
    </citation>
    <scope>NUCLEOTIDE SEQUENCE</scope>
    <source>
        <strain evidence="3">MAG 7</strain>
    </source>
</reference>
<dbReference type="PANTHER" id="PTHR30273:SF2">
    <property type="entry name" value="PROTEIN FECR"/>
    <property type="match status" value="1"/>
</dbReference>
<sequence length="405" mass="44650">MKEKRFLELFARWTSQHLTPAETAELLQLYAAVDAEQLLTPALRQRWAEAQPDPLATEQDAHQMVDAILRQAPATSNLPITIPFYKRSWVRYAAAILVLLAAGASWFVLRQPNTNNNIVHQVSPKDIQPAHDGAVLTLADGTQVVLDSLGNGLVTAQNGVAITLENGRLSYKPADTVTTLAYNTLRIPKGRQLNLSLPDGTRLWLNANSTLVYPAAFVGKERLVEISGEAYFEVAHNPRQPFKVKIRNQAAVEVVGTHFNVNAYEDENTIQTTLLQGAVKVISEAAGTTASPLQNSVLLKPGQQARIAGNGQAASGISIQEQVNLDQVMAWKNGLFNFEDASLKEVMNQLERWYDIEVVYEKGIPAVQFGGEMSRNVPLSDVLEALKAWNIHFRMESGRKLVVLP</sequence>
<dbReference type="Pfam" id="PF16344">
    <property type="entry name" value="FecR_C"/>
    <property type="match status" value="1"/>
</dbReference>
<proteinExistence type="predicted"/>
<name>A0AAJ5WPD7_9BACT</name>
<dbReference type="Pfam" id="PF04773">
    <property type="entry name" value="FecR"/>
    <property type="match status" value="1"/>
</dbReference>
<evidence type="ECO:0000259" key="2">
    <source>
        <dbReference type="Pfam" id="PF16344"/>
    </source>
</evidence>
<evidence type="ECO:0000313" key="3">
    <source>
        <dbReference type="EMBL" id="WEK34317.1"/>
    </source>
</evidence>
<dbReference type="Proteomes" id="UP001220610">
    <property type="component" value="Chromosome"/>
</dbReference>
<dbReference type="Gene3D" id="2.60.120.1440">
    <property type="match status" value="1"/>
</dbReference>
<feature type="domain" description="FecR protein" evidence="1">
    <location>
        <begin position="184"/>
        <end position="280"/>
    </location>
</feature>
<evidence type="ECO:0000259" key="1">
    <source>
        <dbReference type="Pfam" id="PF04773"/>
    </source>
</evidence>
<gene>
    <name evidence="3" type="ORF">P0Y53_17665</name>
</gene>
<protein>
    <submittedName>
        <fullName evidence="3">FecR domain-containing protein</fullName>
    </submittedName>
</protein>
<dbReference type="Gene3D" id="3.55.50.30">
    <property type="match status" value="1"/>
</dbReference>
<evidence type="ECO:0000313" key="4">
    <source>
        <dbReference type="Proteomes" id="UP001220610"/>
    </source>
</evidence>